<keyword evidence="2" id="KW-1185">Reference proteome</keyword>
<dbReference type="Proteomes" id="UP001165136">
    <property type="component" value="Unassembled WGS sequence"/>
</dbReference>
<organism evidence="1 2">
    <name type="scientific">Amycolatopsis taiwanensis</name>
    <dbReference type="NCBI Taxonomy" id="342230"/>
    <lineage>
        <taxon>Bacteria</taxon>
        <taxon>Bacillati</taxon>
        <taxon>Actinomycetota</taxon>
        <taxon>Actinomycetes</taxon>
        <taxon>Pseudonocardiales</taxon>
        <taxon>Pseudonocardiaceae</taxon>
        <taxon>Amycolatopsis</taxon>
    </lineage>
</organism>
<comment type="caution">
    <text evidence="1">The sequence shown here is derived from an EMBL/GenBank/DDBJ whole genome shotgun (WGS) entry which is preliminary data.</text>
</comment>
<evidence type="ECO:0000313" key="2">
    <source>
        <dbReference type="Proteomes" id="UP001165136"/>
    </source>
</evidence>
<dbReference type="RefSeq" id="WP_285490683.1">
    <property type="nucleotide sequence ID" value="NZ_BSTI01000031.1"/>
</dbReference>
<evidence type="ECO:0000313" key="1">
    <source>
        <dbReference type="EMBL" id="GLY71110.1"/>
    </source>
</evidence>
<protein>
    <submittedName>
        <fullName evidence="1">Uncharacterized protein</fullName>
    </submittedName>
</protein>
<proteinExistence type="predicted"/>
<gene>
    <name evidence="1" type="ORF">Atai01_77290</name>
</gene>
<accession>A0A9W6RBW4</accession>
<name>A0A9W6RBW4_9PSEU</name>
<sequence length="69" mass="7716">MPLLDLTKITLGLSKTWAGYLRDWDRTLRSANHAETTRNNLLAAAQLIADGVFHAFLNGRCEPPRRPVA</sequence>
<dbReference type="AlphaFoldDB" id="A0A9W6RBW4"/>
<reference evidence="1" key="1">
    <citation type="submission" date="2023-03" db="EMBL/GenBank/DDBJ databases">
        <title>Amycolatopsis taiwanensis NBRC 103393.</title>
        <authorList>
            <person name="Ichikawa N."/>
            <person name="Sato H."/>
            <person name="Tonouchi N."/>
        </authorList>
    </citation>
    <scope>NUCLEOTIDE SEQUENCE</scope>
    <source>
        <strain evidence="1">NBRC 103393</strain>
    </source>
</reference>
<dbReference type="EMBL" id="BSTI01000031">
    <property type="protein sequence ID" value="GLY71110.1"/>
    <property type="molecule type" value="Genomic_DNA"/>
</dbReference>